<feature type="domain" description="7 transmembrane helices usually fused to an inactive transglutaminase" evidence="3">
    <location>
        <begin position="261"/>
        <end position="505"/>
    </location>
</feature>
<evidence type="ECO:0000259" key="3">
    <source>
        <dbReference type="Pfam" id="PF14402"/>
    </source>
</evidence>
<keyword evidence="1" id="KW-0472">Membrane</keyword>
<dbReference type="InterPro" id="IPR025838">
    <property type="entry name" value="Transglut_i_TM"/>
</dbReference>
<feature type="transmembrane region" description="Helical" evidence="1">
    <location>
        <begin position="444"/>
        <end position="462"/>
    </location>
</feature>
<feature type="transmembrane region" description="Helical" evidence="1">
    <location>
        <begin position="346"/>
        <end position="373"/>
    </location>
</feature>
<dbReference type="InterPro" id="IPR025840">
    <property type="entry name" value="7TM_transglut"/>
</dbReference>
<feature type="domain" description="Inactive transglutaminase fused to 7 transmembrane helices" evidence="2">
    <location>
        <begin position="24"/>
        <end position="184"/>
    </location>
</feature>
<feature type="transmembrane region" description="Helical" evidence="1">
    <location>
        <begin position="314"/>
        <end position="334"/>
    </location>
</feature>
<reference evidence="4 5" key="1">
    <citation type="submission" date="2019-03" db="EMBL/GenBank/DDBJ databases">
        <title>Genomic Encyclopedia of Archaeal and Bacterial Type Strains, Phase II (KMG-II): from individual species to whole genera.</title>
        <authorList>
            <person name="Goeker M."/>
        </authorList>
    </citation>
    <scope>NUCLEOTIDE SEQUENCE [LARGE SCALE GENOMIC DNA]</scope>
    <source>
        <strain evidence="4 5">DSM 26433</strain>
    </source>
</reference>
<protein>
    <submittedName>
        <fullName evidence="4">Uncharacterized protein with transglutaminase domain</fullName>
    </submittedName>
</protein>
<organism evidence="4 5">
    <name type="scientific">Shimia isoporae</name>
    <dbReference type="NCBI Taxonomy" id="647720"/>
    <lineage>
        <taxon>Bacteria</taxon>
        <taxon>Pseudomonadati</taxon>
        <taxon>Pseudomonadota</taxon>
        <taxon>Alphaproteobacteria</taxon>
        <taxon>Rhodobacterales</taxon>
        <taxon>Roseobacteraceae</taxon>
    </lineage>
</organism>
<feature type="transmembrane region" description="Helical" evidence="1">
    <location>
        <begin position="379"/>
        <end position="402"/>
    </location>
</feature>
<dbReference type="AlphaFoldDB" id="A0A4R1NM25"/>
<evidence type="ECO:0000259" key="2">
    <source>
        <dbReference type="Pfam" id="PF14400"/>
    </source>
</evidence>
<dbReference type="Pfam" id="PF14400">
    <property type="entry name" value="Transglut_i_TM"/>
    <property type="match status" value="1"/>
</dbReference>
<feature type="transmembrane region" description="Helical" evidence="1">
    <location>
        <begin position="469"/>
        <end position="491"/>
    </location>
</feature>
<proteinExistence type="predicted"/>
<keyword evidence="5" id="KW-1185">Reference proteome</keyword>
<feature type="transmembrane region" description="Helical" evidence="1">
    <location>
        <begin position="409"/>
        <end position="429"/>
    </location>
</feature>
<comment type="caution">
    <text evidence="4">The sequence shown here is derived from an EMBL/GenBank/DDBJ whole genome shotgun (WGS) entry which is preliminary data.</text>
</comment>
<keyword evidence="1" id="KW-1133">Transmembrane helix</keyword>
<evidence type="ECO:0000313" key="4">
    <source>
        <dbReference type="EMBL" id="TCL08771.1"/>
    </source>
</evidence>
<dbReference type="Pfam" id="PF14402">
    <property type="entry name" value="7TM_transglut"/>
    <property type="match status" value="1"/>
</dbReference>
<dbReference type="Proteomes" id="UP000295673">
    <property type="component" value="Unassembled WGS sequence"/>
</dbReference>
<sequence length="510" mass="55417">MSAKQQLRLMVAVLLLVGFGVAGYKHFVLGFPITPGEKENVWTLQAQITFEAQDEPVRVALNLPDMTRDVYVVPQGLAPPGYAYHIEQSGGPRVGVWETRKQSGPQRLFFRARVYKGGGILPDLQPPSGDPAAEPFADPEADVADALLEEAYSFSADQVGLGLRLAETLWEDAGSDYVQALLGDEPKVADRAAMTVRLLRSAGVHAHELRGIYLEETSRSLSVSRLIELWDGESWRVIVPVAQTVGMPSDFVPFARQDELLYEVSGGSGSEIVFSGIVDRVSSRELAVQLGRETGAGLVDFSILALPVDVQNTFATLLLIPIGALVVVVLRNLVGLQTSGTFMPILIALTFVQTELIAGLSLFLIVVGVGLVIRGYLTSLNLLLVPRIAAVLIVVTGLYLALSVVGFKLGVTAALSITFFPMIIIAWTIERMSVLAEEEGMRDVLVQGGGSLFTAIVAYLLMTDRQVAYLTFAYPELLLVVLALILVIGQYTGYRLSELRRFEPLTREDT</sequence>
<dbReference type="OrthoDB" id="253840at2"/>
<dbReference type="EMBL" id="SMGR01000001">
    <property type="protein sequence ID" value="TCL08771.1"/>
    <property type="molecule type" value="Genomic_DNA"/>
</dbReference>
<evidence type="ECO:0000256" key="1">
    <source>
        <dbReference type="SAM" id="Phobius"/>
    </source>
</evidence>
<keyword evidence="1" id="KW-0812">Transmembrane</keyword>
<gene>
    <name evidence="4" type="ORF">BXY66_0809</name>
</gene>
<accession>A0A4R1NM25</accession>
<dbReference type="RefSeq" id="WP_132858870.1">
    <property type="nucleotide sequence ID" value="NZ_SMGR01000001.1"/>
</dbReference>
<evidence type="ECO:0000313" key="5">
    <source>
        <dbReference type="Proteomes" id="UP000295673"/>
    </source>
</evidence>
<name>A0A4R1NM25_9RHOB</name>